<gene>
    <name evidence="4" type="ORF">C8D91_2621</name>
</gene>
<feature type="domain" description="DUF4785" evidence="3">
    <location>
        <begin position="306"/>
        <end position="397"/>
    </location>
</feature>
<reference evidence="4 5" key="1">
    <citation type="submission" date="2019-03" db="EMBL/GenBank/DDBJ databases">
        <title>Genomic Encyclopedia of Type Strains, Phase IV (KMG-IV): sequencing the most valuable type-strain genomes for metagenomic binning, comparative biology and taxonomic classification.</title>
        <authorList>
            <person name="Goeker M."/>
        </authorList>
    </citation>
    <scope>NUCLEOTIDE SEQUENCE [LARGE SCALE GENOMIC DNA]</scope>
    <source>
        <strain evidence="4 5">DSM 25488</strain>
    </source>
</reference>
<keyword evidence="1" id="KW-0732">Signal</keyword>
<evidence type="ECO:0000313" key="4">
    <source>
        <dbReference type="EMBL" id="TDR17562.1"/>
    </source>
</evidence>
<name>A0A4R6XE26_9GAMM</name>
<keyword evidence="5" id="KW-1185">Reference proteome</keyword>
<dbReference type="InterPro" id="IPR048295">
    <property type="entry name" value="DUF4785_C"/>
</dbReference>
<sequence length="404" mass="43856">MKNHNIHKTIILASLLAASQTSLAESSITWVKAPQMKTLPSLQQTKAATATQWQQQPVQYNIDAIDKVITAAENQGYVAESKSFYMDVNGADLTKGIDIPVASHSAVIRISSMGENIQIDGSQIELSQGPTQISKQVMATGEELNSIGMAVPEHTVAMKINHQPGALRLKLNGLKTANNDRFVIHVLEPESPYRLAMTTSKQLYQAGDTLTVKAELLAADSKLPIAMQGYISRPNGEKYADLKFTTDGDGQMVANLAQLPLASLNDGLWEVHTIAKSENADQTILRDVSSAFAVTVPTAQFNGQLKMTHAEIKLGIDNHMSSRYEASGLLMGHDKTGNAQPIAMLMTADWLSQGEATLSFKLPKLLINKSGLSAPFLVTQLNLKNQSLMAPVQQIDSGFQFNMK</sequence>
<organism evidence="4 5">
    <name type="scientific">Marinicella litoralis</name>
    <dbReference type="NCBI Taxonomy" id="644220"/>
    <lineage>
        <taxon>Bacteria</taxon>
        <taxon>Pseudomonadati</taxon>
        <taxon>Pseudomonadota</taxon>
        <taxon>Gammaproteobacteria</taxon>
        <taxon>Lysobacterales</taxon>
        <taxon>Marinicellaceae</taxon>
        <taxon>Marinicella</taxon>
    </lineage>
</organism>
<dbReference type="RefSeq" id="WP_162846908.1">
    <property type="nucleotide sequence ID" value="NZ_NIHB01000002.1"/>
</dbReference>
<comment type="caution">
    <text evidence="4">The sequence shown here is derived from an EMBL/GenBank/DDBJ whole genome shotgun (WGS) entry which is preliminary data.</text>
</comment>
<dbReference type="Pfam" id="PF16024">
    <property type="entry name" value="DUF4785_1st"/>
    <property type="match status" value="1"/>
</dbReference>
<evidence type="ECO:0000259" key="3">
    <source>
        <dbReference type="Pfam" id="PF20943"/>
    </source>
</evidence>
<dbReference type="InterPro" id="IPR031979">
    <property type="entry name" value="DUF4785_N"/>
</dbReference>
<proteinExistence type="predicted"/>
<feature type="signal peptide" evidence="1">
    <location>
        <begin position="1"/>
        <end position="24"/>
    </location>
</feature>
<evidence type="ECO:0000259" key="2">
    <source>
        <dbReference type="Pfam" id="PF16024"/>
    </source>
</evidence>
<dbReference type="Gene3D" id="2.60.120.1370">
    <property type="match status" value="1"/>
</dbReference>
<dbReference type="Gene3D" id="2.60.40.3870">
    <property type="entry name" value="Uncharacterised protein PF16024, DUF4785"/>
    <property type="match status" value="1"/>
</dbReference>
<feature type="chain" id="PRO_5020241327" evidence="1">
    <location>
        <begin position="25"/>
        <end position="404"/>
    </location>
</feature>
<feature type="domain" description="DUF4785" evidence="2">
    <location>
        <begin position="50"/>
        <end position="188"/>
    </location>
</feature>
<dbReference type="Proteomes" id="UP000295724">
    <property type="component" value="Unassembled WGS sequence"/>
</dbReference>
<accession>A0A4R6XE26</accession>
<dbReference type="EMBL" id="SNZB01000006">
    <property type="protein sequence ID" value="TDR17562.1"/>
    <property type="molecule type" value="Genomic_DNA"/>
</dbReference>
<protein>
    <submittedName>
        <fullName evidence="4">Uncharacterized protein DUF4785</fullName>
    </submittedName>
</protein>
<evidence type="ECO:0000313" key="5">
    <source>
        <dbReference type="Proteomes" id="UP000295724"/>
    </source>
</evidence>
<dbReference type="Pfam" id="PF20943">
    <property type="entry name" value="DUF4785_3rd"/>
    <property type="match status" value="1"/>
</dbReference>
<evidence type="ECO:0000256" key="1">
    <source>
        <dbReference type="SAM" id="SignalP"/>
    </source>
</evidence>
<dbReference type="AlphaFoldDB" id="A0A4R6XE26"/>